<organism evidence="1 2">
    <name type="scientific">Paraburkholderia saeva</name>
    <dbReference type="NCBI Taxonomy" id="2777537"/>
    <lineage>
        <taxon>Bacteria</taxon>
        <taxon>Pseudomonadati</taxon>
        <taxon>Pseudomonadota</taxon>
        <taxon>Betaproteobacteria</taxon>
        <taxon>Burkholderiales</taxon>
        <taxon>Burkholderiaceae</taxon>
        <taxon>Paraburkholderia</taxon>
    </lineage>
</organism>
<gene>
    <name evidence="1" type="ORF">LMG31841_00378</name>
</gene>
<protein>
    <submittedName>
        <fullName evidence="1">Uncharacterized protein</fullName>
    </submittedName>
</protein>
<sequence>MASSYTYLQTIIDNQLATSEIHAEAGRMTVFSGHQ</sequence>
<comment type="caution">
    <text evidence="1">The sequence shown here is derived from an EMBL/GenBank/DDBJ whole genome shotgun (WGS) entry which is preliminary data.</text>
</comment>
<name>A0A9N8RRS5_9BURK</name>
<dbReference type="AlphaFoldDB" id="A0A9N8RRS5"/>
<accession>A0A9N8RRS5</accession>
<evidence type="ECO:0000313" key="2">
    <source>
        <dbReference type="Proteomes" id="UP000789704"/>
    </source>
</evidence>
<reference evidence="1" key="1">
    <citation type="submission" date="2021-04" db="EMBL/GenBank/DDBJ databases">
        <authorList>
            <person name="Vanwijnsberghe S."/>
        </authorList>
    </citation>
    <scope>NUCLEOTIDE SEQUENCE</scope>
    <source>
        <strain evidence="1">LMG 31841</strain>
    </source>
</reference>
<dbReference type="Proteomes" id="UP000789704">
    <property type="component" value="Unassembled WGS sequence"/>
</dbReference>
<evidence type="ECO:0000313" key="1">
    <source>
        <dbReference type="EMBL" id="CAG4887243.1"/>
    </source>
</evidence>
<dbReference type="EMBL" id="CAJQZC010000001">
    <property type="protein sequence ID" value="CAG4887243.1"/>
    <property type="molecule type" value="Genomic_DNA"/>
</dbReference>
<keyword evidence="2" id="KW-1185">Reference proteome</keyword>
<proteinExistence type="predicted"/>